<sequence>MRESTFSFWQDTEFNVLPSKPLTPTDYSYHASTGEEECWFWEAGSPDGCYLNVSFCVCNNEGKARLMVARPGRDVIVQEYTAPIKASTDHLDIQMAGSRIYQAGNDFYLEWRSEELRVDLVYKPLLPPWQPGQGRINYGEKGDKYLVWSVPIPRANISGKIVHKEHEESFYGEGMGEYLRYNFPLSQALGGALKGRFYSDSYTLLWADFWGNLLYSGKHVRAFYCAHDKDVLASTGNLEVQVLEQTTKDNLTYPAELSLEADITPLVRLDIEKTKTVGPPRLTVMGGSAILCIGEGKLTTATAPEKRASGRAFMETLIITRD</sequence>
<protein>
    <recommendedName>
        <fullName evidence="3">Hydroxyneurosporene synthase CrtC</fullName>
    </recommendedName>
</protein>
<dbReference type="AlphaFoldDB" id="A0A2T0AXK4"/>
<evidence type="ECO:0008006" key="3">
    <source>
        <dbReference type="Google" id="ProtNLM"/>
    </source>
</evidence>
<name>A0A2T0AXK4_9FIRM</name>
<evidence type="ECO:0000313" key="2">
    <source>
        <dbReference type="Proteomes" id="UP000238415"/>
    </source>
</evidence>
<reference evidence="1 2" key="1">
    <citation type="submission" date="2018-03" db="EMBL/GenBank/DDBJ databases">
        <title>Genome sequence of Moorella humiferrea DSM 23265.</title>
        <authorList>
            <person name="Poehlein A."/>
            <person name="Daniel R."/>
        </authorList>
    </citation>
    <scope>NUCLEOTIDE SEQUENCE [LARGE SCALE GENOMIC DNA]</scope>
    <source>
        <strain evidence="1 2">DSM 23265</strain>
    </source>
</reference>
<gene>
    <name evidence="1" type="ORF">MOHU_03090</name>
</gene>
<dbReference type="RefSeq" id="WP_106004355.1">
    <property type="nucleotide sequence ID" value="NZ_CP136419.1"/>
</dbReference>
<dbReference type="Proteomes" id="UP000238415">
    <property type="component" value="Unassembled WGS sequence"/>
</dbReference>
<accession>A0A2T0AXK4</accession>
<dbReference type="SUPFAM" id="SSF159245">
    <property type="entry name" value="AttH-like"/>
    <property type="match status" value="1"/>
</dbReference>
<dbReference type="EMBL" id="PVXM01000004">
    <property type="protein sequence ID" value="PRR75542.1"/>
    <property type="molecule type" value="Genomic_DNA"/>
</dbReference>
<comment type="caution">
    <text evidence="1">The sequence shown here is derived from an EMBL/GenBank/DDBJ whole genome shotgun (WGS) entry which is preliminary data.</text>
</comment>
<dbReference type="OrthoDB" id="5491608at2"/>
<evidence type="ECO:0000313" key="1">
    <source>
        <dbReference type="EMBL" id="PRR75542.1"/>
    </source>
</evidence>
<proteinExistence type="predicted"/>
<organism evidence="1 2">
    <name type="scientific">Neomoorella humiferrea</name>
    <dbReference type="NCBI Taxonomy" id="676965"/>
    <lineage>
        <taxon>Bacteria</taxon>
        <taxon>Bacillati</taxon>
        <taxon>Bacillota</taxon>
        <taxon>Clostridia</taxon>
        <taxon>Neomoorellales</taxon>
        <taxon>Neomoorellaceae</taxon>
        <taxon>Neomoorella</taxon>
    </lineage>
</organism>
<keyword evidence="2" id="KW-1185">Reference proteome</keyword>